<keyword evidence="4 7" id="KW-0472">Membrane</keyword>
<comment type="caution">
    <text evidence="9">The sequence shown here is derived from an EMBL/GenBank/DDBJ whole genome shotgun (WGS) entry which is preliminary data.</text>
</comment>
<organism evidence="9 10">
    <name type="scientific">Marinobacter qingdaonensis</name>
    <dbReference type="NCBI Taxonomy" id="3108486"/>
    <lineage>
        <taxon>Bacteria</taxon>
        <taxon>Pseudomonadati</taxon>
        <taxon>Pseudomonadota</taxon>
        <taxon>Gammaproteobacteria</taxon>
        <taxon>Pseudomonadales</taxon>
        <taxon>Marinobacteraceae</taxon>
        <taxon>Marinobacter</taxon>
    </lineage>
</organism>
<evidence type="ECO:0000256" key="3">
    <source>
        <dbReference type="ARBA" id="ARBA00022989"/>
    </source>
</evidence>
<dbReference type="NCBIfam" id="TIGR03500">
    <property type="entry name" value="FliO_TIGR"/>
    <property type="match status" value="1"/>
</dbReference>
<proteinExistence type="inferred from homology"/>
<evidence type="ECO:0000256" key="5">
    <source>
        <dbReference type="ARBA" id="ARBA00023143"/>
    </source>
</evidence>
<feature type="transmembrane region" description="Helical" evidence="7">
    <location>
        <begin position="50"/>
        <end position="73"/>
    </location>
</feature>
<comment type="subcellular location">
    <subcellularLocation>
        <location evidence="7">Cell membrane</location>
    </subcellularLocation>
    <subcellularLocation>
        <location evidence="7">Bacterial flagellum basal body</location>
    </subcellularLocation>
</comment>
<comment type="similarity">
    <text evidence="6 7">Belongs to the FliO/MopB family.</text>
</comment>
<reference evidence="9 10" key="1">
    <citation type="submission" date="2023-12" db="EMBL/GenBank/DDBJ databases">
        <title>Marinobacter qingdaonensis sp. nov., isolated from the intertidal sediment of Qingdao, PR China.</title>
        <authorList>
            <person name="Li Y."/>
        </authorList>
    </citation>
    <scope>NUCLEOTIDE SEQUENCE [LARGE SCALE GENOMIC DNA]</scope>
    <source>
        <strain evidence="9 10">ASW11-75</strain>
    </source>
</reference>
<evidence type="ECO:0000256" key="8">
    <source>
        <dbReference type="SAM" id="SignalP"/>
    </source>
</evidence>
<keyword evidence="9" id="KW-0969">Cilium</keyword>
<keyword evidence="10" id="KW-1185">Reference proteome</keyword>
<keyword evidence="9" id="KW-0966">Cell projection</keyword>
<keyword evidence="8" id="KW-0732">Signal</keyword>
<name>A0ABU5P0E3_9GAMM</name>
<keyword evidence="9" id="KW-0282">Flagellum</keyword>
<evidence type="ECO:0000313" key="10">
    <source>
        <dbReference type="Proteomes" id="UP001305746"/>
    </source>
</evidence>
<protein>
    <recommendedName>
        <fullName evidence="7">Flagellar protein</fullName>
    </recommendedName>
</protein>
<accession>A0ABU5P0E3</accession>
<dbReference type="InterPro" id="IPR052205">
    <property type="entry name" value="FliO/MopB"/>
</dbReference>
<evidence type="ECO:0000256" key="7">
    <source>
        <dbReference type="RuleBase" id="RU362064"/>
    </source>
</evidence>
<dbReference type="PANTHER" id="PTHR38766:SF1">
    <property type="entry name" value="FLAGELLAR PROTEIN FLIO"/>
    <property type="match status" value="1"/>
</dbReference>
<keyword evidence="2 7" id="KW-0812">Transmembrane</keyword>
<keyword evidence="5 7" id="KW-0975">Bacterial flagellum</keyword>
<evidence type="ECO:0000313" key="9">
    <source>
        <dbReference type="EMBL" id="MEA1081531.1"/>
    </source>
</evidence>
<dbReference type="Pfam" id="PF04347">
    <property type="entry name" value="FliO"/>
    <property type="match status" value="1"/>
</dbReference>
<sequence>MRAKLLTLVALAILVLSHPALAQDGEAPAQAAQAAKAATESQVRAPDTMGTLVSLGIGLLAVIAIIYGCAWIIRRMNGMTGMNNQAIKVVSVMALGARERIALIEVGGQQILVGITPSAIRTLHVFDEPVVDASNPPSGDFARRLQGMIGRSWNAPTRND</sequence>
<feature type="chain" id="PRO_5047063142" description="Flagellar protein" evidence="8">
    <location>
        <begin position="23"/>
        <end position="160"/>
    </location>
</feature>
<keyword evidence="3 7" id="KW-1133">Transmembrane helix</keyword>
<dbReference type="EMBL" id="JAYDCJ010000003">
    <property type="protein sequence ID" value="MEA1081531.1"/>
    <property type="molecule type" value="Genomic_DNA"/>
</dbReference>
<evidence type="ECO:0000256" key="2">
    <source>
        <dbReference type="ARBA" id="ARBA00022692"/>
    </source>
</evidence>
<evidence type="ECO:0000256" key="4">
    <source>
        <dbReference type="ARBA" id="ARBA00023136"/>
    </source>
</evidence>
<dbReference type="Proteomes" id="UP001305746">
    <property type="component" value="Unassembled WGS sequence"/>
</dbReference>
<keyword evidence="1 7" id="KW-1003">Cell membrane</keyword>
<gene>
    <name evidence="9" type="primary">fliO</name>
    <name evidence="9" type="ORF">U5822_12690</name>
</gene>
<evidence type="ECO:0000256" key="6">
    <source>
        <dbReference type="ARBA" id="ARBA00037937"/>
    </source>
</evidence>
<dbReference type="InterPro" id="IPR022781">
    <property type="entry name" value="Flagellar_biosynth_FliO"/>
</dbReference>
<evidence type="ECO:0000256" key="1">
    <source>
        <dbReference type="ARBA" id="ARBA00022475"/>
    </source>
</evidence>
<feature type="signal peptide" evidence="8">
    <location>
        <begin position="1"/>
        <end position="22"/>
    </location>
</feature>
<dbReference type="PANTHER" id="PTHR38766">
    <property type="entry name" value="FLAGELLAR PROTEIN FLIO"/>
    <property type="match status" value="1"/>
</dbReference>
<dbReference type="RefSeq" id="WP_322855986.1">
    <property type="nucleotide sequence ID" value="NZ_JAYDCJ010000003.1"/>
</dbReference>